<name>A0A382GQL3_9ZZZZ</name>
<protein>
    <recommendedName>
        <fullName evidence="2">Neutral/alkaline non-lysosomal ceramidase N-terminal domain-containing protein</fullName>
    </recommendedName>
</protein>
<organism evidence="1">
    <name type="scientific">marine metagenome</name>
    <dbReference type="NCBI Taxonomy" id="408172"/>
    <lineage>
        <taxon>unclassified sequences</taxon>
        <taxon>metagenomes</taxon>
        <taxon>ecological metagenomes</taxon>
    </lineage>
</organism>
<reference evidence="1" key="1">
    <citation type="submission" date="2018-05" db="EMBL/GenBank/DDBJ databases">
        <authorList>
            <person name="Lanie J.A."/>
            <person name="Ng W.-L."/>
            <person name="Kazmierczak K.M."/>
            <person name="Andrzejewski T.M."/>
            <person name="Davidsen T.M."/>
            <person name="Wayne K.J."/>
            <person name="Tettelin H."/>
            <person name="Glass J.I."/>
            <person name="Rusch D."/>
            <person name="Podicherti R."/>
            <person name="Tsui H.-C.T."/>
            <person name="Winkler M.E."/>
        </authorList>
    </citation>
    <scope>NUCLEOTIDE SEQUENCE</scope>
</reference>
<accession>A0A382GQL3</accession>
<gene>
    <name evidence="1" type="ORF">METZ01_LOCUS230284</name>
</gene>
<evidence type="ECO:0000313" key="1">
    <source>
        <dbReference type="EMBL" id="SVB77430.1"/>
    </source>
</evidence>
<dbReference type="EMBL" id="UINC01056880">
    <property type="protein sequence ID" value="SVB77430.1"/>
    <property type="molecule type" value="Genomic_DNA"/>
</dbReference>
<dbReference type="AlphaFoldDB" id="A0A382GQL3"/>
<feature type="non-terminal residue" evidence="1">
    <location>
        <position position="1"/>
    </location>
</feature>
<evidence type="ECO:0008006" key="2">
    <source>
        <dbReference type="Google" id="ProtNLM"/>
    </source>
</evidence>
<feature type="non-terminal residue" evidence="1">
    <location>
        <position position="488"/>
    </location>
</feature>
<proteinExistence type="predicted"/>
<sequence>AELRAGAAKVDVTPLVLPVIRNGGFIEAIDNKVVDPLHARCLVLDDRLTRLAIVVVDSCMLPRELCDEAKRLASDKTGIPLDRILISATHCHSAPSSMNYCLGSRVDPRYRAFLPGKLVEAIVQANASLQPAKAAWGRVDAAEFTACRRWSFLKGNELVDPFGNKTVRANMHPGHGNENAVGPTGPADPWLTFLSVQSPDGRPLSVLANFSMHYFSGHPGVSADYAGLFSESLAKRLAPGDESFVGIMSQGTSGDSWWGDYSRDKRRTWSMQDYTGQLVDMVAKRLAKLEHSEEVPLGMAESRPEFFRRTPDAVRLKWARDMLAKMNGQRPRNRPEVYAEQAVWIHENPVEEVPLQAIRIGGLGITAVPCEVYALTGLKLKSASPLPLTFNISLANGASGYIPPPEQHTLGGYTTWPARTAGLEVNAEPRIVEETTRLLEQASGQARKKYVEPVSPYAKAVMASKPTAYWRLGEQVGPIATDTTGNGN</sequence>